<gene>
    <name evidence="3" type="ORF">BSF38_05757</name>
</gene>
<evidence type="ECO:0000256" key="1">
    <source>
        <dbReference type="SAM" id="MobiDB-lite"/>
    </source>
</evidence>
<protein>
    <submittedName>
        <fullName evidence="3">Uncharacterized protein</fullName>
    </submittedName>
</protein>
<dbReference type="STRING" id="1387353.BSF38_05757"/>
<sequence>MNEISSKRGFRLSSTFKRIHNRLDASRSGSRSADENRPRSGNVPAVLGLVALTAVTSWVVARISVWLVPVYMSAMVLIFAAPRTNRPKAAARVPEELATEPNEGAEPTSDDDSRGTPSVPVEPPTAVDAAAASPKPRKRRGKGKRSTKAAAAATEADPTAAQVTWIRVGPGKFVRADAQDPETEGSPSPVSVPDADAETVASADEPDEGIHDDSLTVEDETTRAEAAPEEPGSFELPEPPEVSEARAEEHGIAPSTLGEGPETIVFSDEADHEDSQPDFVASLAAEPIAEAEPVAAPLAPIASIPIPSTTAIRDLGPTRPPVLLDPPTAEAHRRRTVGPVVCSSPLRNVRRGDAPRPSTFNGRGVDVRLRQRSSRIRSRLIRVERDFQPRSPPTRA</sequence>
<evidence type="ECO:0000256" key="2">
    <source>
        <dbReference type="SAM" id="Phobius"/>
    </source>
</evidence>
<accession>A0A1U7CZ08</accession>
<dbReference type="AlphaFoldDB" id="A0A1U7CZ08"/>
<organism evidence="3 4">
    <name type="scientific">Paludisphaera borealis</name>
    <dbReference type="NCBI Taxonomy" id="1387353"/>
    <lineage>
        <taxon>Bacteria</taxon>
        <taxon>Pseudomonadati</taxon>
        <taxon>Planctomycetota</taxon>
        <taxon>Planctomycetia</taxon>
        <taxon>Isosphaerales</taxon>
        <taxon>Isosphaeraceae</taxon>
        <taxon>Paludisphaera</taxon>
    </lineage>
</organism>
<dbReference type="KEGG" id="pbor:BSF38_05757"/>
<keyword evidence="2" id="KW-1133">Transmembrane helix</keyword>
<dbReference type="OrthoDB" id="10021555at2"/>
<dbReference type="RefSeq" id="WP_145952381.1">
    <property type="nucleotide sequence ID" value="NZ_CP019082.1"/>
</dbReference>
<dbReference type="Proteomes" id="UP000186309">
    <property type="component" value="Chromosome"/>
</dbReference>
<keyword evidence="4" id="KW-1185">Reference proteome</keyword>
<keyword evidence="2" id="KW-0812">Transmembrane</keyword>
<feature type="region of interest" description="Disordered" evidence="1">
    <location>
        <begin position="312"/>
        <end position="364"/>
    </location>
</feature>
<reference evidence="4" key="1">
    <citation type="submission" date="2016-12" db="EMBL/GenBank/DDBJ databases">
        <title>Comparative genomics of four Isosphaeraceae planctomycetes: a common pool of plasmids and glycoside hydrolase genes.</title>
        <authorList>
            <person name="Ivanova A."/>
        </authorList>
    </citation>
    <scope>NUCLEOTIDE SEQUENCE [LARGE SCALE GENOMIC DNA]</scope>
    <source>
        <strain evidence="4">PX4</strain>
    </source>
</reference>
<evidence type="ECO:0000313" key="3">
    <source>
        <dbReference type="EMBL" id="APW64165.1"/>
    </source>
</evidence>
<name>A0A1U7CZ08_9BACT</name>
<feature type="transmembrane region" description="Helical" evidence="2">
    <location>
        <begin position="41"/>
        <end position="60"/>
    </location>
</feature>
<dbReference type="EMBL" id="CP019082">
    <property type="protein sequence ID" value="APW64165.1"/>
    <property type="molecule type" value="Genomic_DNA"/>
</dbReference>
<feature type="region of interest" description="Disordered" evidence="1">
    <location>
        <begin position="90"/>
        <end position="262"/>
    </location>
</feature>
<feature type="compositionally biased region" description="Basic residues" evidence="1">
    <location>
        <begin position="135"/>
        <end position="147"/>
    </location>
</feature>
<keyword evidence="2" id="KW-0472">Membrane</keyword>
<feature type="compositionally biased region" description="Low complexity" evidence="1">
    <location>
        <begin position="148"/>
        <end position="161"/>
    </location>
</feature>
<proteinExistence type="predicted"/>
<feature type="region of interest" description="Disordered" evidence="1">
    <location>
        <begin position="21"/>
        <end position="42"/>
    </location>
</feature>
<evidence type="ECO:0000313" key="4">
    <source>
        <dbReference type="Proteomes" id="UP000186309"/>
    </source>
</evidence>